<sequence length="335" mass="37663">MPKFGYENMHFEWTNIWVLAFVLLIPLVYWLIPSMRQVTSALVFPSFKRAVTISGIHPRKKSKITKKNLPQWFMLFLIYCCILLGAAGPKFVGKPEKKIKTARSFLITADMSFSMNNKDWVVGDQRKTRWHAVQELMTTFISGRKSDRMGLVLFATHPYLQAPLTEDLNAVTFMLNDAEVGMAGQMTGIGDAIGYSMKVFEADTTKEKVILLLTDGVDSGRGTNPLDAAAVAKKDSIKIYTLGIGDPTGKDKIDEKTMKYIAHSTGGEYFRAMDAKELRNAYEALDKLEPIKYESTTLKPEVLLYYYPIIAAITLACLLVFSLNILTLIKSNKNE</sequence>
<keyword evidence="1" id="KW-1133">Transmembrane helix</keyword>
<dbReference type="Gene3D" id="3.40.50.410">
    <property type="entry name" value="von Willebrand factor, type A domain"/>
    <property type="match status" value="1"/>
</dbReference>
<dbReference type="SUPFAM" id="SSF53300">
    <property type="entry name" value="vWA-like"/>
    <property type="match status" value="1"/>
</dbReference>
<evidence type="ECO:0000313" key="3">
    <source>
        <dbReference type="EMBL" id="QWG08880.1"/>
    </source>
</evidence>
<dbReference type="RefSeq" id="WP_144072788.1">
    <property type="nucleotide sequence ID" value="NZ_CP076128.1"/>
</dbReference>
<dbReference type="PANTHER" id="PTHR22550:SF18">
    <property type="entry name" value="VWFA DOMAIN-CONTAINING PROTEIN"/>
    <property type="match status" value="1"/>
</dbReference>
<dbReference type="InterPro" id="IPR036465">
    <property type="entry name" value="vWFA_dom_sf"/>
</dbReference>
<accession>A0ABX8GZ80</accession>
<feature type="transmembrane region" description="Helical" evidence="1">
    <location>
        <begin position="69"/>
        <end position="88"/>
    </location>
</feature>
<gene>
    <name evidence="3" type="ORF">KM029_08040</name>
</gene>
<dbReference type="Proteomes" id="UP000682802">
    <property type="component" value="Chromosome 1"/>
</dbReference>
<evidence type="ECO:0000259" key="2">
    <source>
        <dbReference type="PROSITE" id="PS50234"/>
    </source>
</evidence>
<dbReference type="InterPro" id="IPR050768">
    <property type="entry name" value="UPF0353/GerABKA_families"/>
</dbReference>
<reference evidence="3 4" key="1">
    <citation type="submission" date="2021-05" db="EMBL/GenBank/DDBJ databases">
        <title>Comparative genomic studies on the polysaccharide-degrading batcterial strains of the Flammeovirga genus.</title>
        <authorList>
            <person name="Zewei F."/>
            <person name="Zheng Z."/>
            <person name="Yu L."/>
            <person name="Ruyue G."/>
            <person name="Yanhong M."/>
            <person name="Yuanyuan C."/>
            <person name="Jingyan G."/>
            <person name="Wenjun H."/>
        </authorList>
    </citation>
    <scope>NUCLEOTIDE SEQUENCE [LARGE SCALE GENOMIC DNA]</scope>
    <source>
        <strain evidence="3 4">YS10</strain>
    </source>
</reference>
<keyword evidence="1" id="KW-0812">Transmembrane</keyword>
<dbReference type="SMART" id="SM00327">
    <property type="entry name" value="VWA"/>
    <property type="match status" value="1"/>
</dbReference>
<dbReference type="InterPro" id="IPR002035">
    <property type="entry name" value="VWF_A"/>
</dbReference>
<dbReference type="PANTHER" id="PTHR22550">
    <property type="entry name" value="SPORE GERMINATION PROTEIN"/>
    <property type="match status" value="1"/>
</dbReference>
<feature type="transmembrane region" description="Helical" evidence="1">
    <location>
        <begin position="305"/>
        <end position="329"/>
    </location>
</feature>
<evidence type="ECO:0000313" key="4">
    <source>
        <dbReference type="Proteomes" id="UP000682802"/>
    </source>
</evidence>
<keyword evidence="1" id="KW-0472">Membrane</keyword>
<evidence type="ECO:0000256" key="1">
    <source>
        <dbReference type="SAM" id="Phobius"/>
    </source>
</evidence>
<proteinExistence type="predicted"/>
<keyword evidence="4" id="KW-1185">Reference proteome</keyword>
<dbReference type="Pfam" id="PF00092">
    <property type="entry name" value="VWA"/>
    <property type="match status" value="1"/>
</dbReference>
<dbReference type="PROSITE" id="PS50234">
    <property type="entry name" value="VWFA"/>
    <property type="match status" value="1"/>
</dbReference>
<name>A0ABX8GZ80_9BACT</name>
<organism evidence="3 4">
    <name type="scientific">Flammeovirga kamogawensis</name>
    <dbReference type="NCBI Taxonomy" id="373891"/>
    <lineage>
        <taxon>Bacteria</taxon>
        <taxon>Pseudomonadati</taxon>
        <taxon>Bacteroidota</taxon>
        <taxon>Cytophagia</taxon>
        <taxon>Cytophagales</taxon>
        <taxon>Flammeovirgaceae</taxon>
        <taxon>Flammeovirga</taxon>
    </lineage>
</organism>
<protein>
    <submittedName>
        <fullName evidence="3">VWA domain-containing protein</fullName>
    </submittedName>
</protein>
<dbReference type="EMBL" id="CP076128">
    <property type="protein sequence ID" value="QWG08880.1"/>
    <property type="molecule type" value="Genomic_DNA"/>
</dbReference>
<feature type="domain" description="VWFA" evidence="2">
    <location>
        <begin position="104"/>
        <end position="285"/>
    </location>
</feature>
<feature type="transmembrane region" description="Helical" evidence="1">
    <location>
        <begin position="13"/>
        <end position="32"/>
    </location>
</feature>